<name>A0A2V4BB88_9PSEU</name>
<evidence type="ECO:0000313" key="2">
    <source>
        <dbReference type="Proteomes" id="UP000249915"/>
    </source>
</evidence>
<protein>
    <submittedName>
        <fullName evidence="1">Uncharacterized protein</fullName>
    </submittedName>
</protein>
<proteinExistence type="predicted"/>
<dbReference type="EMBL" id="MASW01000001">
    <property type="protein sequence ID" value="PXY32645.1"/>
    <property type="molecule type" value="Genomic_DNA"/>
</dbReference>
<dbReference type="Gene3D" id="1.10.860.10">
    <property type="entry name" value="DNAb Helicase, Chain A"/>
    <property type="match status" value="1"/>
</dbReference>
<gene>
    <name evidence="1" type="ORF">BAY60_01470</name>
</gene>
<evidence type="ECO:0000313" key="1">
    <source>
        <dbReference type="EMBL" id="PXY32645.1"/>
    </source>
</evidence>
<accession>A0A2V4BB88</accession>
<dbReference type="Proteomes" id="UP000249915">
    <property type="component" value="Unassembled WGS sequence"/>
</dbReference>
<keyword evidence="2" id="KW-1185">Reference proteome</keyword>
<dbReference type="InterPro" id="IPR016136">
    <property type="entry name" value="DNA_helicase_N/primase_C"/>
</dbReference>
<reference evidence="1 2" key="1">
    <citation type="submission" date="2016-07" db="EMBL/GenBank/DDBJ databases">
        <title>Draft genome sequence of Prauserella muralis DSM 45305, isolated from a mould-covered wall in an indoor environment.</title>
        <authorList>
            <person name="Ruckert C."/>
            <person name="Albersmeier A."/>
            <person name="Jiang C.-L."/>
            <person name="Jiang Y."/>
            <person name="Kalinowski J."/>
            <person name="Schneider O."/>
            <person name="Winkler A."/>
            <person name="Zotchev S.B."/>
        </authorList>
    </citation>
    <scope>NUCLEOTIDE SEQUENCE [LARGE SCALE GENOMIC DNA]</scope>
    <source>
        <strain evidence="1 2">DSM 45305</strain>
    </source>
</reference>
<organism evidence="1 2">
    <name type="scientific">Prauserella muralis</name>
    <dbReference type="NCBI Taxonomy" id="588067"/>
    <lineage>
        <taxon>Bacteria</taxon>
        <taxon>Bacillati</taxon>
        <taxon>Actinomycetota</taxon>
        <taxon>Actinomycetes</taxon>
        <taxon>Pseudonocardiales</taxon>
        <taxon>Pseudonocardiaceae</taxon>
        <taxon>Prauserella</taxon>
    </lineage>
</organism>
<dbReference type="AlphaFoldDB" id="A0A2V4BB88"/>
<comment type="caution">
    <text evidence="1">The sequence shown here is derived from an EMBL/GenBank/DDBJ whole genome shotgun (WGS) entry which is preliminary data.</text>
</comment>
<sequence>MRATDLADPMTAHVLHLVIEVVAAGQAPAPVTVYTHATATGHAPGEHRRHWLARWLADTYSHTPTPVPDVAWHLKTAVLEAAWRRALTTHARRLLHATEHTPTELLAELADDTEAADELWTRYRQALAEVAPNRLEVAA</sequence>